<dbReference type="SUPFAM" id="SSF48695">
    <property type="entry name" value="Multiheme cytochromes"/>
    <property type="match status" value="1"/>
</dbReference>
<dbReference type="Gene3D" id="3.90.10.10">
    <property type="entry name" value="Cytochrome C3"/>
    <property type="match status" value="1"/>
</dbReference>
<accession>A0A3B1A367</accession>
<evidence type="ECO:0000259" key="1">
    <source>
        <dbReference type="Pfam" id="PF14522"/>
    </source>
</evidence>
<sequence>MRVFTTILILLGLVVLLLAACSSQPHSVSRSASYVVDGSEDTGTSWRRSRPSQATLDVESLASDGIHDPQNEAFSALQEPAEALAAFPIDRRGAADWVKALDLGIISPRADLLGESEMQLLDMDIMFKNTGAMPWVLFPHGKHTAWLDCTNCHDEIFVPQAGANKITMDAVLAGEFCGRCHGKVSFTLWVCERCHSVPHEGSPEKWW</sequence>
<dbReference type="InterPro" id="IPR036280">
    <property type="entry name" value="Multihaem_cyt_sf"/>
</dbReference>
<dbReference type="InterPro" id="IPR029467">
    <property type="entry name" value="Cyt_c7-like"/>
</dbReference>
<protein>
    <recommendedName>
        <fullName evidence="1">Cytochrome c7-like domain-containing protein</fullName>
    </recommendedName>
</protein>
<name>A0A3B1A367_9ZZZZ</name>
<dbReference type="InterPro" id="IPR026352">
    <property type="entry name" value="Nanowire_3heme"/>
</dbReference>
<dbReference type="PROSITE" id="PS51257">
    <property type="entry name" value="PROKAR_LIPOPROTEIN"/>
    <property type="match status" value="1"/>
</dbReference>
<reference evidence="2" key="1">
    <citation type="submission" date="2018-06" db="EMBL/GenBank/DDBJ databases">
        <authorList>
            <person name="Zhirakovskaya E."/>
        </authorList>
    </citation>
    <scope>NUCLEOTIDE SEQUENCE</scope>
</reference>
<feature type="domain" description="Cytochrome c7-like" evidence="1">
    <location>
        <begin position="136"/>
        <end position="196"/>
    </location>
</feature>
<organism evidence="2">
    <name type="scientific">hydrothermal vent metagenome</name>
    <dbReference type="NCBI Taxonomy" id="652676"/>
    <lineage>
        <taxon>unclassified sequences</taxon>
        <taxon>metagenomes</taxon>
        <taxon>ecological metagenomes</taxon>
    </lineage>
</organism>
<gene>
    <name evidence="2" type="ORF">MNBD_GAMMA20-1596</name>
</gene>
<dbReference type="AlphaFoldDB" id="A0A3B1A367"/>
<dbReference type="Pfam" id="PF14522">
    <property type="entry name" value="Cytochrome_C7"/>
    <property type="match status" value="1"/>
</dbReference>
<dbReference type="EMBL" id="UOFU01000195">
    <property type="protein sequence ID" value="VAX00206.1"/>
    <property type="molecule type" value="Genomic_DNA"/>
</dbReference>
<proteinExistence type="predicted"/>
<evidence type="ECO:0000313" key="2">
    <source>
        <dbReference type="EMBL" id="VAX00206.1"/>
    </source>
</evidence>
<dbReference type="NCBIfam" id="TIGR04257">
    <property type="entry name" value="nanowire_3heme"/>
    <property type="match status" value="1"/>
</dbReference>